<evidence type="ECO:0000313" key="3">
    <source>
        <dbReference type="EMBL" id="EFJ47499.1"/>
    </source>
</evidence>
<dbReference type="OrthoDB" id="41532at2759"/>
<proteinExistence type="predicted"/>
<dbReference type="KEGG" id="vcn:VOLCADRAFT_105070"/>
<dbReference type="RefSeq" id="XP_002951323.1">
    <property type="nucleotide sequence ID" value="XM_002951277.1"/>
</dbReference>
<evidence type="ECO:0000313" key="4">
    <source>
        <dbReference type="Proteomes" id="UP000001058"/>
    </source>
</evidence>
<dbReference type="PANTHER" id="PTHR47542">
    <property type="entry name" value="ACYL-COA N-ACYLTRANSFERASES (NAT) SUPERFAMILY PROTEIN"/>
    <property type="match status" value="1"/>
</dbReference>
<protein>
    <recommendedName>
        <fullName evidence="2">N-acetyltransferase domain-containing protein</fullName>
    </recommendedName>
</protein>
<name>D8TY73_VOLCA</name>
<dbReference type="STRING" id="3068.D8TY73"/>
<accession>D8TY73</accession>
<dbReference type="Gene3D" id="3.40.630.30">
    <property type="match status" value="1"/>
</dbReference>
<reference evidence="3 4" key="1">
    <citation type="journal article" date="2010" name="Science">
        <title>Genomic analysis of organismal complexity in the multicellular green alga Volvox carteri.</title>
        <authorList>
            <person name="Prochnik S.E."/>
            <person name="Umen J."/>
            <person name="Nedelcu A.M."/>
            <person name="Hallmann A."/>
            <person name="Miller S.M."/>
            <person name="Nishii I."/>
            <person name="Ferris P."/>
            <person name="Kuo A."/>
            <person name="Mitros T."/>
            <person name="Fritz-Laylin L.K."/>
            <person name="Hellsten U."/>
            <person name="Chapman J."/>
            <person name="Simakov O."/>
            <person name="Rensing S.A."/>
            <person name="Terry A."/>
            <person name="Pangilinan J."/>
            <person name="Kapitonov V."/>
            <person name="Jurka J."/>
            <person name="Salamov A."/>
            <person name="Shapiro H."/>
            <person name="Schmutz J."/>
            <person name="Grimwood J."/>
            <person name="Lindquist E."/>
            <person name="Lucas S."/>
            <person name="Grigoriev I.V."/>
            <person name="Schmitt R."/>
            <person name="Kirk D."/>
            <person name="Rokhsar D.S."/>
        </authorList>
    </citation>
    <scope>NUCLEOTIDE SEQUENCE [LARGE SCALE GENOMIC DNA]</scope>
    <source>
        <strain evidence="4">f. Nagariensis / Eve</strain>
    </source>
</reference>
<dbReference type="GO" id="GO:0016747">
    <property type="term" value="F:acyltransferase activity, transferring groups other than amino-acyl groups"/>
    <property type="evidence" value="ECO:0007669"/>
    <property type="project" value="InterPro"/>
</dbReference>
<dbReference type="GeneID" id="9617096"/>
<dbReference type="InParanoid" id="D8TY73"/>
<keyword evidence="4" id="KW-1185">Reference proteome</keyword>
<dbReference type="PANTHER" id="PTHR47542:SF2">
    <property type="entry name" value="ACYL-COA N-ACYLTRANSFERASES (NAT) SUPERFAMILY PROTEIN"/>
    <property type="match status" value="1"/>
</dbReference>
<organism evidence="4">
    <name type="scientific">Volvox carteri f. nagariensis</name>
    <dbReference type="NCBI Taxonomy" id="3068"/>
    <lineage>
        <taxon>Eukaryota</taxon>
        <taxon>Viridiplantae</taxon>
        <taxon>Chlorophyta</taxon>
        <taxon>core chlorophytes</taxon>
        <taxon>Chlorophyceae</taxon>
        <taxon>CS clade</taxon>
        <taxon>Chlamydomonadales</taxon>
        <taxon>Volvocaceae</taxon>
        <taxon>Volvox</taxon>
    </lineage>
</organism>
<dbReference type="Pfam" id="PF00583">
    <property type="entry name" value="Acetyltransf_1"/>
    <property type="match status" value="1"/>
</dbReference>
<dbReference type="SUPFAM" id="SSF55729">
    <property type="entry name" value="Acyl-CoA N-acyltransferases (Nat)"/>
    <property type="match status" value="1"/>
</dbReference>
<evidence type="ECO:0000256" key="1">
    <source>
        <dbReference type="SAM" id="MobiDB-lite"/>
    </source>
</evidence>
<dbReference type="InterPro" id="IPR016181">
    <property type="entry name" value="Acyl_CoA_acyltransferase"/>
</dbReference>
<dbReference type="eggNOG" id="KOG3139">
    <property type="taxonomic scope" value="Eukaryota"/>
</dbReference>
<gene>
    <name evidence="3" type="ORF">VOLCADRAFT_105070</name>
</gene>
<dbReference type="AlphaFoldDB" id="D8TY73"/>
<dbReference type="FunCoup" id="D8TY73">
    <property type="interactions" value="6"/>
</dbReference>
<sequence>MAHTPKMFRLEIGNLTSPKFFEELVGLERATFRKNDSWADGELEQMAKKRNCIIAAARLEDNNKLCGYVLCTSTGLNLHVSKIAVRADCRRQGIARSLMQAVLRTAANQRRSSSSTLHVALDNEPAVQLYRSLGYKEDGLLEDYYTPGRHAYKMICDLEPYKGAAEDSPPPLQAACTTTTGRKR</sequence>
<feature type="domain" description="N-acetyltransferase" evidence="2">
    <location>
        <begin position="10"/>
        <end position="159"/>
    </location>
</feature>
<evidence type="ECO:0000259" key="2">
    <source>
        <dbReference type="PROSITE" id="PS51186"/>
    </source>
</evidence>
<dbReference type="InterPro" id="IPR000182">
    <property type="entry name" value="GNAT_dom"/>
</dbReference>
<dbReference type="PROSITE" id="PS51186">
    <property type="entry name" value="GNAT"/>
    <property type="match status" value="1"/>
</dbReference>
<feature type="compositionally biased region" description="Polar residues" evidence="1">
    <location>
        <begin position="175"/>
        <end position="184"/>
    </location>
</feature>
<dbReference type="CDD" id="cd04301">
    <property type="entry name" value="NAT_SF"/>
    <property type="match status" value="1"/>
</dbReference>
<dbReference type="EMBL" id="GL378344">
    <property type="protein sequence ID" value="EFJ47499.1"/>
    <property type="molecule type" value="Genomic_DNA"/>
</dbReference>
<feature type="region of interest" description="Disordered" evidence="1">
    <location>
        <begin position="164"/>
        <end position="184"/>
    </location>
</feature>
<dbReference type="Proteomes" id="UP000001058">
    <property type="component" value="Unassembled WGS sequence"/>
</dbReference>